<proteinExistence type="inferred from homology"/>
<gene>
    <name evidence="9" type="ORF">KM92DES2_10906</name>
</gene>
<reference evidence="9" key="1">
    <citation type="submission" date="2016-04" db="EMBL/GenBank/DDBJ databases">
        <authorList>
            <person name="Evans L.H."/>
            <person name="Alamgir A."/>
            <person name="Owens N."/>
            <person name="Weber N.D."/>
            <person name="Virtaneva K."/>
            <person name="Barbian K."/>
            <person name="Babar A."/>
            <person name="Rosenke K."/>
        </authorList>
    </citation>
    <scope>NUCLEOTIDE SEQUENCE</scope>
    <source>
        <strain evidence="9">92-2</strain>
    </source>
</reference>
<evidence type="ECO:0000256" key="3">
    <source>
        <dbReference type="ARBA" id="ARBA00022448"/>
    </source>
</evidence>
<dbReference type="PANTHER" id="PTHR30269">
    <property type="entry name" value="TRANSMEMBRANE PROTEIN YFCA"/>
    <property type="match status" value="1"/>
</dbReference>
<comment type="subcellular location">
    <subcellularLocation>
        <location evidence="1 8">Cell membrane</location>
        <topology evidence="1 8">Multi-pass membrane protein</topology>
    </subcellularLocation>
</comment>
<evidence type="ECO:0000256" key="2">
    <source>
        <dbReference type="ARBA" id="ARBA00009142"/>
    </source>
</evidence>
<dbReference type="InterPro" id="IPR002781">
    <property type="entry name" value="TM_pro_TauE-like"/>
</dbReference>
<dbReference type="EMBL" id="FLUP01000001">
    <property type="protein sequence ID" value="SBV97290.1"/>
    <property type="molecule type" value="Genomic_DNA"/>
</dbReference>
<dbReference type="AlphaFoldDB" id="A0A212JCX7"/>
<organism evidence="9">
    <name type="scientific">uncultured Desulfovibrio sp</name>
    <dbReference type="NCBI Taxonomy" id="167968"/>
    <lineage>
        <taxon>Bacteria</taxon>
        <taxon>Pseudomonadati</taxon>
        <taxon>Thermodesulfobacteriota</taxon>
        <taxon>Desulfovibrionia</taxon>
        <taxon>Desulfovibrionales</taxon>
        <taxon>Desulfovibrionaceae</taxon>
        <taxon>Desulfovibrio</taxon>
        <taxon>environmental samples</taxon>
    </lineage>
</organism>
<dbReference type="GO" id="GO:0005886">
    <property type="term" value="C:plasma membrane"/>
    <property type="evidence" value="ECO:0007669"/>
    <property type="project" value="UniProtKB-SubCell"/>
</dbReference>
<dbReference type="InterPro" id="IPR052017">
    <property type="entry name" value="TSUP"/>
</dbReference>
<comment type="similarity">
    <text evidence="2 8">Belongs to the 4-toluene sulfonate uptake permease (TSUP) (TC 2.A.102) family.</text>
</comment>
<feature type="transmembrane region" description="Helical" evidence="8">
    <location>
        <begin position="145"/>
        <end position="175"/>
    </location>
</feature>
<evidence type="ECO:0000256" key="4">
    <source>
        <dbReference type="ARBA" id="ARBA00022475"/>
    </source>
</evidence>
<evidence type="ECO:0000256" key="5">
    <source>
        <dbReference type="ARBA" id="ARBA00022692"/>
    </source>
</evidence>
<feature type="transmembrane region" description="Helical" evidence="8">
    <location>
        <begin position="195"/>
        <end position="221"/>
    </location>
</feature>
<evidence type="ECO:0000256" key="7">
    <source>
        <dbReference type="ARBA" id="ARBA00023136"/>
    </source>
</evidence>
<evidence type="ECO:0000256" key="6">
    <source>
        <dbReference type="ARBA" id="ARBA00022989"/>
    </source>
</evidence>
<keyword evidence="7 8" id="KW-0472">Membrane</keyword>
<dbReference type="PANTHER" id="PTHR30269:SF0">
    <property type="entry name" value="MEMBRANE TRANSPORTER PROTEIN YFCA-RELATED"/>
    <property type="match status" value="1"/>
</dbReference>
<sequence length="264" mass="27581">MVDNVLDFSLVTYAVGIAAAFGGGFIDSIAGGGGLITMPALLLSGVPPHQSLGVNKVSACLGTTVALGNFARSNLVLWRVALAGIIFSLVGSWAGSRLALLLDAAVLGKVLVALLPIGMCATLLPKKEHKQTPLPHSGPHFWIPVAFVCLLIGGYDGFFGPGTGSFLILAFHWILRMGLMEASATSKVLNLASNFAGAVVFIVNGVVVWSLALPMAAACCLGNWMGSRLAIRVGPAAVRRFLTISLSLLLLTLVWQYFLAPSTH</sequence>
<evidence type="ECO:0000256" key="1">
    <source>
        <dbReference type="ARBA" id="ARBA00004651"/>
    </source>
</evidence>
<keyword evidence="5 8" id="KW-0812">Transmembrane</keyword>
<evidence type="ECO:0000313" key="9">
    <source>
        <dbReference type="EMBL" id="SBV97290.1"/>
    </source>
</evidence>
<evidence type="ECO:0000256" key="8">
    <source>
        <dbReference type="RuleBase" id="RU363041"/>
    </source>
</evidence>
<accession>A0A212JCX7</accession>
<feature type="transmembrane region" description="Helical" evidence="8">
    <location>
        <begin position="76"/>
        <end position="94"/>
    </location>
</feature>
<name>A0A212JCX7_9BACT</name>
<keyword evidence="4 8" id="KW-1003">Cell membrane</keyword>
<protein>
    <recommendedName>
        <fullName evidence="8">Probable membrane transporter protein</fullName>
    </recommendedName>
</protein>
<feature type="transmembrane region" description="Helical" evidence="8">
    <location>
        <begin position="100"/>
        <end position="124"/>
    </location>
</feature>
<feature type="transmembrane region" description="Helical" evidence="8">
    <location>
        <begin position="241"/>
        <end position="258"/>
    </location>
</feature>
<keyword evidence="3" id="KW-0813">Transport</keyword>
<dbReference type="Pfam" id="PF01925">
    <property type="entry name" value="TauE"/>
    <property type="match status" value="1"/>
</dbReference>
<keyword evidence="6 8" id="KW-1133">Transmembrane helix</keyword>